<feature type="transmembrane region" description="Helical" evidence="2">
    <location>
        <begin position="63"/>
        <end position="82"/>
    </location>
</feature>
<evidence type="ECO:0000256" key="2">
    <source>
        <dbReference type="SAM" id="Phobius"/>
    </source>
</evidence>
<protein>
    <submittedName>
        <fullName evidence="4">Serine/threonine-protein phosphatase</fullName>
    </submittedName>
</protein>
<keyword evidence="2" id="KW-0812">Transmembrane</keyword>
<comment type="caution">
    <text evidence="4">The sequence shown here is derived from an EMBL/GenBank/DDBJ whole genome shotgun (WGS) entry which is preliminary data.</text>
</comment>
<dbReference type="FunFam" id="3.60.40.10:FF:000058">
    <property type="entry name" value="Stage II sporulation protein E"/>
    <property type="match status" value="1"/>
</dbReference>
<evidence type="ECO:0000313" key="5">
    <source>
        <dbReference type="Proteomes" id="UP000308705"/>
    </source>
</evidence>
<dbReference type="InterPro" id="IPR052016">
    <property type="entry name" value="Bact_Sigma-Reg"/>
</dbReference>
<dbReference type="InterPro" id="IPR001932">
    <property type="entry name" value="PPM-type_phosphatase-like_dom"/>
</dbReference>
<evidence type="ECO:0000313" key="4">
    <source>
        <dbReference type="EMBL" id="TKK88917.1"/>
    </source>
</evidence>
<accession>A0A4U3MLF3</accession>
<sequence length="338" mass="36127">MLLVSVLDLSTGPEIGFLPLLAVGPAFASLTGGIRRTMLVGVTALVLAMGLAAYNHLELRRAYITMGSIAGVTAASALATVGRRRRERELAQVRSVAEVAQRVLLRPVPRRAGHMRVAVSYTSAMAEAHIGGDLYEVVTAPTGVRVIVGDVQGKGLEAVETAALVLGAFREAAHDEKDLEGVSARLEKALNRRLSGEEFVTAVLAEFSIEETTMTLLNYGHPAPLVLRAGGEIEFADPDEHVPPLGLAVLGPEGPAPYSITFEPGDQILFYTDGVIEARDALGRFYPLADRVPLLKDDDPEAALESLRRDLIAHIDGPPTDDAAMLLMRCREPGLDLL</sequence>
<dbReference type="PANTHER" id="PTHR43156">
    <property type="entry name" value="STAGE II SPORULATION PROTEIN E-RELATED"/>
    <property type="match status" value="1"/>
</dbReference>
<feature type="domain" description="PPM-type phosphatase" evidence="3">
    <location>
        <begin position="116"/>
        <end position="330"/>
    </location>
</feature>
<keyword evidence="1" id="KW-0378">Hydrolase</keyword>
<dbReference type="InterPro" id="IPR036457">
    <property type="entry name" value="PPM-type-like_dom_sf"/>
</dbReference>
<reference evidence="4 5" key="1">
    <citation type="submission" date="2019-04" db="EMBL/GenBank/DDBJ databases">
        <title>Herbidospora sp. NEAU-GS14.nov., a novel actinomycete isolated from soil.</title>
        <authorList>
            <person name="Han L."/>
        </authorList>
    </citation>
    <scope>NUCLEOTIDE SEQUENCE [LARGE SCALE GENOMIC DNA]</scope>
    <source>
        <strain evidence="4 5">NEAU-GS14</strain>
    </source>
</reference>
<dbReference type="PANTHER" id="PTHR43156:SF2">
    <property type="entry name" value="STAGE II SPORULATION PROTEIN E"/>
    <property type="match status" value="1"/>
</dbReference>
<keyword evidence="5" id="KW-1185">Reference proteome</keyword>
<dbReference type="SUPFAM" id="SSF81606">
    <property type="entry name" value="PP2C-like"/>
    <property type="match status" value="1"/>
</dbReference>
<dbReference type="AlphaFoldDB" id="A0A4U3MLF3"/>
<dbReference type="Gene3D" id="3.60.40.10">
    <property type="entry name" value="PPM-type phosphatase domain"/>
    <property type="match status" value="1"/>
</dbReference>
<evidence type="ECO:0000259" key="3">
    <source>
        <dbReference type="SMART" id="SM00331"/>
    </source>
</evidence>
<dbReference type="Pfam" id="PF07228">
    <property type="entry name" value="SpoIIE"/>
    <property type="match status" value="1"/>
</dbReference>
<gene>
    <name evidence="4" type="ORF">FDA94_12175</name>
</gene>
<dbReference type="EMBL" id="SZQA01000009">
    <property type="protein sequence ID" value="TKK88917.1"/>
    <property type="molecule type" value="Genomic_DNA"/>
</dbReference>
<name>A0A4U3MLF3_9ACTN</name>
<dbReference type="SMART" id="SM00331">
    <property type="entry name" value="PP2C_SIG"/>
    <property type="match status" value="1"/>
</dbReference>
<feature type="transmembrane region" description="Helical" evidence="2">
    <location>
        <begin position="39"/>
        <end position="57"/>
    </location>
</feature>
<keyword evidence="2" id="KW-1133">Transmembrane helix</keyword>
<feature type="transmembrane region" description="Helical" evidence="2">
    <location>
        <begin position="15"/>
        <end position="32"/>
    </location>
</feature>
<proteinExistence type="predicted"/>
<organism evidence="4 5">
    <name type="scientific">Herbidospora galbida</name>
    <dbReference type="NCBI Taxonomy" id="2575442"/>
    <lineage>
        <taxon>Bacteria</taxon>
        <taxon>Bacillati</taxon>
        <taxon>Actinomycetota</taxon>
        <taxon>Actinomycetes</taxon>
        <taxon>Streptosporangiales</taxon>
        <taxon>Streptosporangiaceae</taxon>
        <taxon>Herbidospora</taxon>
    </lineage>
</organism>
<evidence type="ECO:0000256" key="1">
    <source>
        <dbReference type="ARBA" id="ARBA00022801"/>
    </source>
</evidence>
<dbReference type="GO" id="GO:0016791">
    <property type="term" value="F:phosphatase activity"/>
    <property type="evidence" value="ECO:0007669"/>
    <property type="project" value="TreeGrafter"/>
</dbReference>
<keyword evidence="2" id="KW-0472">Membrane</keyword>
<dbReference type="Proteomes" id="UP000308705">
    <property type="component" value="Unassembled WGS sequence"/>
</dbReference>
<dbReference type="OrthoDB" id="311904at2"/>